<organism evidence="2">
    <name type="scientific">Caldiarchaeum subterraneum</name>
    <dbReference type="NCBI Taxonomy" id="311458"/>
    <lineage>
        <taxon>Archaea</taxon>
        <taxon>Nitrososphaerota</taxon>
        <taxon>Candidatus Caldarchaeales</taxon>
        <taxon>Candidatus Caldarchaeaceae</taxon>
        <taxon>Candidatus Caldarchaeum</taxon>
    </lineage>
</organism>
<dbReference type="InterPro" id="IPR013083">
    <property type="entry name" value="Znf_RING/FYVE/PHD"/>
</dbReference>
<dbReference type="Gene3D" id="3.30.40.10">
    <property type="entry name" value="Zinc/RING finger domain, C3HC4 (zinc finger)"/>
    <property type="match status" value="1"/>
</dbReference>
<protein>
    <submittedName>
        <fullName evidence="2">RING-H2 finger protein</fullName>
    </submittedName>
</protein>
<dbReference type="PROSITE" id="PS50089">
    <property type="entry name" value="ZF_RING_2"/>
    <property type="match status" value="1"/>
</dbReference>
<dbReference type="SUPFAM" id="SSF57850">
    <property type="entry name" value="RING/U-box"/>
    <property type="match status" value="1"/>
</dbReference>
<name>A0A7C5LC27_CALS0</name>
<dbReference type="AlphaFoldDB" id="A0A7C5LC27"/>
<feature type="domain" description="RING-type" evidence="1">
    <location>
        <begin position="29"/>
        <end position="70"/>
    </location>
</feature>
<evidence type="ECO:0000259" key="1">
    <source>
        <dbReference type="PROSITE" id="PS50089"/>
    </source>
</evidence>
<dbReference type="Pfam" id="PF13639">
    <property type="entry name" value="zf-RING_2"/>
    <property type="match status" value="1"/>
</dbReference>
<gene>
    <name evidence="2" type="ORF">ENM11_03070</name>
</gene>
<accession>A0A7C5LC27</accession>
<evidence type="ECO:0000313" key="2">
    <source>
        <dbReference type="EMBL" id="HHK68121.1"/>
    </source>
</evidence>
<dbReference type="EMBL" id="DRWN01000025">
    <property type="protein sequence ID" value="HHK68121.1"/>
    <property type="molecule type" value="Genomic_DNA"/>
</dbReference>
<sequence length="76" mass="8681">MKIIIKEVNAGFWNPFEEEETPKQKLSFCVICGLEISNEKTYACPHCSAVGHMSCFDDWLLIRKTCPLCRRTIAEG</sequence>
<dbReference type="CDD" id="cd16448">
    <property type="entry name" value="RING-H2"/>
    <property type="match status" value="1"/>
</dbReference>
<dbReference type="InterPro" id="IPR001841">
    <property type="entry name" value="Znf_RING"/>
</dbReference>
<reference evidence="2" key="1">
    <citation type="journal article" date="2020" name="mSystems">
        <title>Genome- and Community-Level Interaction Insights into Carbon Utilization and Element Cycling Functions of Hydrothermarchaeota in Hydrothermal Sediment.</title>
        <authorList>
            <person name="Zhou Z."/>
            <person name="Liu Y."/>
            <person name="Xu W."/>
            <person name="Pan J."/>
            <person name="Luo Z.H."/>
            <person name="Li M."/>
        </authorList>
    </citation>
    <scope>NUCLEOTIDE SEQUENCE [LARGE SCALE GENOMIC DNA]</scope>
    <source>
        <strain evidence="2">SpSt-1056</strain>
    </source>
</reference>
<comment type="caution">
    <text evidence="2">The sequence shown here is derived from an EMBL/GenBank/DDBJ whole genome shotgun (WGS) entry which is preliminary data.</text>
</comment>
<proteinExistence type="predicted"/>